<dbReference type="Proteomes" id="UP000241899">
    <property type="component" value="Unassembled WGS sequence"/>
</dbReference>
<dbReference type="PANTHER" id="PTHR33303">
    <property type="entry name" value="CYTOPLASMIC PROTEIN-RELATED"/>
    <property type="match status" value="1"/>
</dbReference>
<dbReference type="OrthoDB" id="9804695at2"/>
<dbReference type="InterPro" id="IPR036291">
    <property type="entry name" value="NAD(P)-bd_dom_sf"/>
</dbReference>
<dbReference type="EMBL" id="PZKF01000008">
    <property type="protein sequence ID" value="PTE18360.1"/>
    <property type="molecule type" value="Genomic_DNA"/>
</dbReference>
<feature type="domain" description="CoA-binding" evidence="1">
    <location>
        <begin position="12"/>
        <end position="110"/>
    </location>
</feature>
<organism evidence="2 3">
    <name type="scientific">Phaeovulum veldkampii DSM 11550</name>
    <dbReference type="NCBI Taxonomy" id="1185920"/>
    <lineage>
        <taxon>Bacteria</taxon>
        <taxon>Pseudomonadati</taxon>
        <taxon>Pseudomonadota</taxon>
        <taxon>Alphaproteobacteria</taxon>
        <taxon>Rhodobacterales</taxon>
        <taxon>Paracoccaceae</taxon>
        <taxon>Phaeovulum</taxon>
    </lineage>
</organism>
<evidence type="ECO:0000259" key="1">
    <source>
        <dbReference type="SMART" id="SM00881"/>
    </source>
</evidence>
<dbReference type="RefSeq" id="WP_107324320.1">
    <property type="nucleotide sequence ID" value="NZ_NHSP01000024.1"/>
</dbReference>
<evidence type="ECO:0000313" key="3">
    <source>
        <dbReference type="Proteomes" id="UP000241899"/>
    </source>
</evidence>
<keyword evidence="3" id="KW-1185">Reference proteome</keyword>
<comment type="caution">
    <text evidence="2">The sequence shown here is derived from an EMBL/GenBank/DDBJ whole genome shotgun (WGS) entry which is preliminary data.</text>
</comment>
<evidence type="ECO:0000313" key="2">
    <source>
        <dbReference type="EMBL" id="PTE18360.1"/>
    </source>
</evidence>
<sequence length="151" mass="16498">MEPNDNILRGALDGAHVVAIVGLSPNPARPSYQVAQFWQGWGARIVPVNPGHAGELILGEQVWPDLAAIPAQTAVDTLDIFRRSEAVPDIVDQALVHLPQLAVIWMQLGIRHPQAAGRARARGLLVIEDRCPKIEAARLWFPGQPPTNYEV</sequence>
<dbReference type="Pfam" id="PF13380">
    <property type="entry name" value="CoA_binding_2"/>
    <property type="match status" value="1"/>
</dbReference>
<accession>A0A2T4JKB0</accession>
<dbReference type="Gene3D" id="3.40.50.720">
    <property type="entry name" value="NAD(P)-binding Rossmann-like Domain"/>
    <property type="match status" value="1"/>
</dbReference>
<gene>
    <name evidence="2" type="ORF">C5F46_04835</name>
</gene>
<dbReference type="SUPFAM" id="SSF51735">
    <property type="entry name" value="NAD(P)-binding Rossmann-fold domains"/>
    <property type="match status" value="1"/>
</dbReference>
<proteinExistence type="predicted"/>
<dbReference type="AlphaFoldDB" id="A0A2T4JKB0"/>
<protein>
    <submittedName>
        <fullName evidence="2">CoA-binding protein</fullName>
    </submittedName>
</protein>
<dbReference type="InterPro" id="IPR003781">
    <property type="entry name" value="CoA-bd"/>
</dbReference>
<name>A0A2T4JKB0_9RHOB</name>
<dbReference type="PANTHER" id="PTHR33303:SF2">
    <property type="entry name" value="COA-BINDING DOMAIN-CONTAINING PROTEIN"/>
    <property type="match status" value="1"/>
</dbReference>
<dbReference type="SMART" id="SM00881">
    <property type="entry name" value="CoA_binding"/>
    <property type="match status" value="1"/>
</dbReference>
<reference evidence="2 3" key="1">
    <citation type="submission" date="2018-03" db="EMBL/GenBank/DDBJ databases">
        <title>Rhodobacter veldkampii.</title>
        <authorList>
            <person name="Meyer T.E."/>
            <person name="Miller S."/>
            <person name="Lodha T."/>
            <person name="Gandham S."/>
            <person name="Chintalapati S."/>
            <person name="Chintalapati V.R."/>
        </authorList>
    </citation>
    <scope>NUCLEOTIDE SEQUENCE [LARGE SCALE GENOMIC DNA]</scope>
    <source>
        <strain evidence="2 3">DSM 11550</strain>
    </source>
</reference>